<organism evidence="2 3">
    <name type="scientific">Streptomyces albus</name>
    <dbReference type="NCBI Taxonomy" id="1888"/>
    <lineage>
        <taxon>Bacteria</taxon>
        <taxon>Bacillati</taxon>
        <taxon>Actinomycetota</taxon>
        <taxon>Actinomycetes</taxon>
        <taxon>Kitasatosporales</taxon>
        <taxon>Streptomycetaceae</taxon>
        <taxon>Streptomyces</taxon>
    </lineage>
</organism>
<dbReference type="Pfam" id="PF00583">
    <property type="entry name" value="Acetyltransf_1"/>
    <property type="match status" value="1"/>
</dbReference>
<dbReference type="InterPro" id="IPR000182">
    <property type="entry name" value="GNAT_dom"/>
</dbReference>
<gene>
    <name evidence="2" type="ORF">D8771_09775</name>
</gene>
<evidence type="ECO:0000313" key="3">
    <source>
        <dbReference type="Proteomes" id="UP000298111"/>
    </source>
</evidence>
<dbReference type="CDD" id="cd04301">
    <property type="entry name" value="NAT_SF"/>
    <property type="match status" value="1"/>
</dbReference>
<keyword evidence="2" id="KW-0808">Transferase</keyword>
<comment type="caution">
    <text evidence="2">The sequence shown here is derived from an EMBL/GenBank/DDBJ whole genome shotgun (WGS) entry which is preliminary data.</text>
</comment>
<dbReference type="AlphaFoldDB" id="A0A8H1QSL3"/>
<dbReference type="PROSITE" id="PS51186">
    <property type="entry name" value="GNAT"/>
    <property type="match status" value="1"/>
</dbReference>
<name>A0A8H1QSL3_9ACTN</name>
<feature type="domain" description="N-acetyltransferase" evidence="1">
    <location>
        <begin position="150"/>
        <end position="288"/>
    </location>
</feature>
<sequence length="288" mass="30967">MLSPMTRTDRQLTRPACDKALLSDWDAQVGAAGPGVRGDFHASPGALALDCTGRVATKFVAGQAGIVLVPDPASLGALPERGWEHLLATQRARAAALGLPLDWELDERFPDRLPNRLAAAGFRERRPVTVLLGSAGHAAAGRGDDLPPGIRVQADSTDYAAVRDLARTVRGGDWSWLPDALAHWVRDDRAPCTVVTARTPRGRLVAAAWVRFHPGTPFASLWGGATAPAWRGRGLYRALVRLRAALAADRGHRLLYTEAMGSSRPVLCRSGFGPVRVLVPYRYCPPGR</sequence>
<proteinExistence type="predicted"/>
<dbReference type="Gene3D" id="3.40.630.30">
    <property type="match status" value="1"/>
</dbReference>
<dbReference type="InterPro" id="IPR016181">
    <property type="entry name" value="Acyl_CoA_acyltransferase"/>
</dbReference>
<reference evidence="2 3" key="1">
    <citation type="submission" date="2018-10" db="EMBL/GenBank/DDBJ databases">
        <title>Isolation of pseudouridimycin from Streptomyces albus DSM 40763.</title>
        <authorList>
            <person name="Rosenqvist P."/>
            <person name="Metsae-Ketelae M."/>
            <person name="Virta P."/>
        </authorList>
    </citation>
    <scope>NUCLEOTIDE SEQUENCE [LARGE SCALE GENOMIC DNA]</scope>
    <source>
        <strain evidence="2 3">DSM 40763</strain>
    </source>
</reference>
<evidence type="ECO:0000313" key="2">
    <source>
        <dbReference type="EMBL" id="TGG85464.1"/>
    </source>
</evidence>
<accession>A0A8H1QSL3</accession>
<dbReference type="SUPFAM" id="SSF55729">
    <property type="entry name" value="Acyl-CoA N-acyltransferases (Nat)"/>
    <property type="match status" value="1"/>
</dbReference>
<dbReference type="GO" id="GO:0016747">
    <property type="term" value="F:acyltransferase activity, transferring groups other than amino-acyl groups"/>
    <property type="evidence" value="ECO:0007669"/>
    <property type="project" value="InterPro"/>
</dbReference>
<dbReference type="EMBL" id="RCIY01000044">
    <property type="protein sequence ID" value="TGG85464.1"/>
    <property type="molecule type" value="Genomic_DNA"/>
</dbReference>
<dbReference type="Proteomes" id="UP000298111">
    <property type="component" value="Unassembled WGS sequence"/>
</dbReference>
<evidence type="ECO:0000259" key="1">
    <source>
        <dbReference type="PROSITE" id="PS51186"/>
    </source>
</evidence>
<protein>
    <submittedName>
        <fullName evidence="2">GNAT family N-acetyltransferase</fullName>
    </submittedName>
</protein>